<sequence length="562" mass="64919">MDKALTLPEILACIGNMLDNHNVISCMQVCKSWRSELEPLLWRSFTFNKSDLGYAELRPKLPLLQKNAQHIRQLVIKQMDPTFQSFFTQCKQLEEVRFVAQEVDEDDDVDQIWDRFSDMINNHGRLRKIVIDSVPWPMTNKVLETMERCPKLIVLETKEVELDVTQAQLYLKLCSKNLKRLSTYADDYDHPEFPDDLVFQEMRYLDICHADGISMDKQLTWVSRCPNLISLHWESWGGQVDVAKLSAILSGGACPNLTALHLIVNLSDEEITQILEAAPRIEKLSLPRTEFGVRSMAALRRHFPTLRDINLQFCSKVTSPMVQEILRSCANLQSISAEALNRSDIILQPWACRGLQMFDVGIGFDDENDDSPMTHYRDVYQRLGQLTELNYLSICSEDQSDTYSRDPIMVSLEAGLDELATLTKLTFFSCKTLLENNDLRKAFEAVEWMVEHWKKLETFEASRNVMFMGAGDNMVEPYAMDLLMDHGIKFAEFISPGRELDDGDGDFYEGDEWTDQEDYDDHGYDMDDFETYEHYGPIDFSSDDEYADQYTQHMHFAYTGLE</sequence>
<evidence type="ECO:0000313" key="3">
    <source>
        <dbReference type="Proteomes" id="UP001194696"/>
    </source>
</evidence>
<dbReference type="Pfam" id="PF12937">
    <property type="entry name" value="F-box-like"/>
    <property type="match status" value="1"/>
</dbReference>
<keyword evidence="3" id="KW-1185">Reference proteome</keyword>
<dbReference type="InterPro" id="IPR001810">
    <property type="entry name" value="F-box_dom"/>
</dbReference>
<dbReference type="PANTHER" id="PTHR13318">
    <property type="entry name" value="PARTNER OF PAIRED, ISOFORM B-RELATED"/>
    <property type="match status" value="1"/>
</dbReference>
<dbReference type="InterPro" id="IPR036047">
    <property type="entry name" value="F-box-like_dom_sf"/>
</dbReference>
<comment type="caution">
    <text evidence="2">The sequence shown here is derived from an EMBL/GenBank/DDBJ whole genome shotgun (WGS) entry which is preliminary data.</text>
</comment>
<dbReference type="Gene3D" id="3.80.10.10">
    <property type="entry name" value="Ribonuclease Inhibitor"/>
    <property type="match status" value="1"/>
</dbReference>
<dbReference type="EMBL" id="JAAAIM010000515">
    <property type="protein sequence ID" value="KAG0287152.1"/>
    <property type="molecule type" value="Genomic_DNA"/>
</dbReference>
<dbReference type="Gene3D" id="1.20.1280.50">
    <property type="match status" value="1"/>
</dbReference>
<feature type="domain" description="F-box" evidence="1">
    <location>
        <begin position="8"/>
        <end position="47"/>
    </location>
</feature>
<accession>A0ABQ7JXX7</accession>
<evidence type="ECO:0000313" key="2">
    <source>
        <dbReference type="EMBL" id="KAG0287152.1"/>
    </source>
</evidence>
<gene>
    <name evidence="2" type="ORF">BGZ96_008889</name>
</gene>
<dbReference type="SUPFAM" id="SSF81383">
    <property type="entry name" value="F-box domain"/>
    <property type="match status" value="1"/>
</dbReference>
<evidence type="ECO:0000259" key="1">
    <source>
        <dbReference type="Pfam" id="PF12937"/>
    </source>
</evidence>
<dbReference type="InterPro" id="IPR032675">
    <property type="entry name" value="LRR_dom_sf"/>
</dbReference>
<proteinExistence type="predicted"/>
<reference evidence="2 3" key="1">
    <citation type="journal article" date="2020" name="Fungal Divers.">
        <title>Resolving the Mortierellaceae phylogeny through synthesis of multi-gene phylogenetics and phylogenomics.</title>
        <authorList>
            <person name="Vandepol N."/>
            <person name="Liber J."/>
            <person name="Desiro A."/>
            <person name="Na H."/>
            <person name="Kennedy M."/>
            <person name="Barry K."/>
            <person name="Grigoriev I.V."/>
            <person name="Miller A.N."/>
            <person name="O'Donnell K."/>
            <person name="Stajich J.E."/>
            <person name="Bonito G."/>
        </authorList>
    </citation>
    <scope>NUCLEOTIDE SEQUENCE [LARGE SCALE GENOMIC DNA]</scope>
    <source>
        <strain evidence="2 3">AD045</strain>
    </source>
</reference>
<protein>
    <recommendedName>
        <fullName evidence="1">F-box domain-containing protein</fullName>
    </recommendedName>
</protein>
<dbReference type="SUPFAM" id="SSF52047">
    <property type="entry name" value="RNI-like"/>
    <property type="match status" value="1"/>
</dbReference>
<dbReference type="Proteomes" id="UP001194696">
    <property type="component" value="Unassembled WGS sequence"/>
</dbReference>
<organism evidence="2 3">
    <name type="scientific">Linnemannia gamsii</name>
    <dbReference type="NCBI Taxonomy" id="64522"/>
    <lineage>
        <taxon>Eukaryota</taxon>
        <taxon>Fungi</taxon>
        <taxon>Fungi incertae sedis</taxon>
        <taxon>Mucoromycota</taxon>
        <taxon>Mortierellomycotina</taxon>
        <taxon>Mortierellomycetes</taxon>
        <taxon>Mortierellales</taxon>
        <taxon>Mortierellaceae</taxon>
        <taxon>Linnemannia</taxon>
    </lineage>
</organism>
<name>A0ABQ7JXX7_9FUNG</name>